<dbReference type="GO" id="GO:0030165">
    <property type="term" value="F:PDZ domain binding"/>
    <property type="evidence" value="ECO:0007669"/>
    <property type="project" value="TreeGrafter"/>
</dbReference>
<feature type="transmembrane region" description="Helical" evidence="20">
    <location>
        <begin position="1010"/>
        <end position="1027"/>
    </location>
</feature>
<dbReference type="InterPro" id="IPR023214">
    <property type="entry name" value="HAD_sf"/>
</dbReference>
<keyword evidence="17 20" id="KW-0472">Membrane</keyword>
<evidence type="ECO:0000256" key="4">
    <source>
        <dbReference type="ARBA" id="ARBA00022568"/>
    </source>
</evidence>
<dbReference type="GeneID" id="110196403"/>
<accession>A0A6P5IT67</accession>
<evidence type="ECO:0000259" key="21">
    <source>
        <dbReference type="SMART" id="SM00831"/>
    </source>
</evidence>
<dbReference type="Gene3D" id="1.20.1110.10">
    <property type="entry name" value="Calcium-transporting ATPase, transmembrane domain"/>
    <property type="match status" value="2"/>
</dbReference>
<evidence type="ECO:0000256" key="1">
    <source>
        <dbReference type="ARBA" id="ARBA00006124"/>
    </source>
</evidence>
<keyword evidence="11" id="KW-0460">Magnesium</keyword>
<dbReference type="GeneTree" id="ENSGT00940000158686"/>
<feature type="transmembrane region" description="Helical" evidence="20">
    <location>
        <begin position="460"/>
        <end position="486"/>
    </location>
</feature>
<keyword evidence="3" id="KW-1003">Cell membrane</keyword>
<dbReference type="SUPFAM" id="SSF81660">
    <property type="entry name" value="Metal cation-transporting ATPase, ATP-binding domain N"/>
    <property type="match status" value="1"/>
</dbReference>
<dbReference type="SFLD" id="SFLDS00003">
    <property type="entry name" value="Haloacid_Dehalogenase"/>
    <property type="match status" value="1"/>
</dbReference>
<keyword evidence="14 20" id="KW-1133">Transmembrane helix</keyword>
<sequence>MTKSLKGDKRSSCWEPRGWVGLGRVQRLRLAVAPGVLDVCPTGEGRGREVVVSTSTRSSIQAKLEGQNLAKPGVANEAPSRQPRAPHTPLRFSYIGEPLLQESLKDMEQLMQLRGLEALDWLEVHFGGVSGLCRLLQTDPELGLPLDPGELSRRREQFGTNEVPKTRSRCFLELVWDALQDTTLIFLELAAVASLALAFYEPKVSGDTKGCYVSGGSDKEDKAVPWLEGAALLMSVALVVLTTALTDWKKEKQFRNLQDRVALNQKGKVVRAGQILEVPVKDIVVGDVVPVSYGDLLPADGVLLQAQNLKMNESSLTGELDMVKKSLDLDPILLSGTYVMEGWGKILVTAVGPNSQTGIILTLLAASAQQGRLEDHRKVSEWASQGKSIIKPKHSSSKAKPVLQKKLTKLAVLIGKCGIFMATITVVILVTYFVINTFVTERQKWTYGCTSVYIKYFIKFFIIGMTIFVVTIPEGLPLVLTLSLAYSIKKMMKDKSLVRHLDACETIANATTICIDKTGTLTMNRMTVVQAYIGETHYQKLPKTNSIPGAIREYLLKGITVNCSYTSNIILPKDGKKSVQQIGDKAECALLGFLLHLELDYETERNRIPQHSLYKVYTFSSDRKSTSTVLKLPTGGFLMFSKGPSEIVLAKCCKILNKMGEPVELTEPQKKEIVQNIIEPMTSEGLQTVCLAFREFSDQEKEPDWDREEDIFTELTCIALVGIEDPVRPEIPSAIRKCQRAGITVRMVTGDNLNTARAIAFKCGILDLRDNYSCLEGQEFNRLICDRRGKVEQKLLDRIWPRLRVLARCSPTDKYTLIKGIIDSDILGVRQIVVVTGDGINDGPALKVADIGFALGIAGTDIAREASDIILMDDSFTSIMKAIMWGRNIYDNISKFLQFHLTVSVVATVVTFIGACVTQDSPLKVVQMLWINLIMDAFASLALVTEKPTEALLMRKSYGRKQHLLSISMVKYILGHAAYQLTVTFVLMFVGEELFDFESGRKALLHASPSTHYTMVFNTFVMMQLFNEINARKVHGERNVFEGILSNNIFCAIVGGTFALQFLIVQFGGNVFSCTNLSPDLWLWCIFLGAGVLVWGQFVTTIPSKYVEPLIRLMGGRLEERVDTICHIASTTEDLLWVQNPSRIQNQKRLIKSYHSYFHRSVSQITQ</sequence>
<dbReference type="InterPro" id="IPR001757">
    <property type="entry name" value="P_typ_ATPase"/>
</dbReference>
<dbReference type="InterPro" id="IPR036412">
    <property type="entry name" value="HAD-like_sf"/>
</dbReference>
<dbReference type="InterPro" id="IPR023298">
    <property type="entry name" value="ATPase_P-typ_TM_dom_sf"/>
</dbReference>
<comment type="subcellular location">
    <subcellularLocation>
        <location evidence="20">Membrane</location>
        <topology evidence="20">Multi-pass membrane protein</topology>
    </subcellularLocation>
    <subcellularLocation>
        <location evidence="18">Presynaptic cell membrane</location>
        <topology evidence="18">Multi-pass membrane protein</topology>
    </subcellularLocation>
</comment>
<dbReference type="SMART" id="SM00831">
    <property type="entry name" value="Cation_ATPase_N"/>
    <property type="match status" value="1"/>
</dbReference>
<evidence type="ECO:0000256" key="13">
    <source>
        <dbReference type="ARBA" id="ARBA00022967"/>
    </source>
</evidence>
<dbReference type="FunFam" id="2.70.150.10:FF:000001">
    <property type="entry name" value="Calcium-transporting ATPase"/>
    <property type="match status" value="1"/>
</dbReference>
<dbReference type="AlphaFoldDB" id="A0A6P5IT67"/>
<dbReference type="KEGG" id="pcw:110196403"/>
<keyword evidence="8" id="KW-0187">Copper transport</keyword>
<dbReference type="InterPro" id="IPR004014">
    <property type="entry name" value="ATPase_P-typ_cation-transptr_N"/>
</dbReference>
<comment type="similarity">
    <text evidence="1 20">Belongs to the cation transport ATPase (P-type) (TC 3.A.3) family. Type IIB subfamily.</text>
</comment>
<evidence type="ECO:0000256" key="5">
    <source>
        <dbReference type="ARBA" id="ARBA00022692"/>
    </source>
</evidence>
<evidence type="ECO:0000256" key="9">
    <source>
        <dbReference type="ARBA" id="ARBA00022837"/>
    </source>
</evidence>
<dbReference type="InterPro" id="IPR006068">
    <property type="entry name" value="ATPase_P-typ_cation-transptr_C"/>
</dbReference>
<dbReference type="NCBIfam" id="TIGR01494">
    <property type="entry name" value="ATPase_P-type"/>
    <property type="match status" value="2"/>
</dbReference>
<dbReference type="Pfam" id="PF00122">
    <property type="entry name" value="E1-E2_ATPase"/>
    <property type="match status" value="1"/>
</dbReference>
<keyword evidence="15" id="KW-0186">Copper</keyword>
<dbReference type="PROSITE" id="PS00154">
    <property type="entry name" value="ATPASE_E1_E2"/>
    <property type="match status" value="1"/>
</dbReference>
<keyword evidence="13" id="KW-1278">Translocase</keyword>
<keyword evidence="6" id="KW-0479">Metal-binding</keyword>
<keyword evidence="10 20" id="KW-0067">ATP-binding</keyword>
<keyword evidence="7 20" id="KW-0547">Nucleotide-binding</keyword>
<evidence type="ECO:0000313" key="22">
    <source>
        <dbReference type="Proteomes" id="UP000515140"/>
    </source>
</evidence>
<dbReference type="Gene3D" id="2.70.150.10">
    <property type="entry name" value="Calcium-transporting ATPase, cytoplasmic transduction domain A"/>
    <property type="match status" value="1"/>
</dbReference>
<evidence type="ECO:0000256" key="2">
    <source>
        <dbReference type="ARBA" id="ARBA00022448"/>
    </source>
</evidence>
<evidence type="ECO:0000313" key="23">
    <source>
        <dbReference type="RefSeq" id="XP_020825266.1"/>
    </source>
</evidence>
<dbReference type="Gene3D" id="3.40.50.1000">
    <property type="entry name" value="HAD superfamily/HAD-like"/>
    <property type="match status" value="1"/>
</dbReference>
<keyword evidence="5 20" id="KW-0812">Transmembrane</keyword>
<dbReference type="PRINTS" id="PR00119">
    <property type="entry name" value="CATATPASE"/>
</dbReference>
<dbReference type="RefSeq" id="XP_020825266.1">
    <property type="nucleotide sequence ID" value="XM_020969607.1"/>
</dbReference>
<dbReference type="InterPro" id="IPR006408">
    <property type="entry name" value="P-type_ATPase_IIB"/>
</dbReference>
<name>A0A6P5IT67_PHACI</name>
<protein>
    <recommendedName>
        <fullName evidence="20">Calcium-transporting ATPase</fullName>
        <ecNumber evidence="20">7.2.2.10</ecNumber>
    </recommendedName>
</protein>
<evidence type="ECO:0000256" key="11">
    <source>
        <dbReference type="ARBA" id="ARBA00022842"/>
    </source>
</evidence>
<dbReference type="Pfam" id="PF13246">
    <property type="entry name" value="Cation_ATPase"/>
    <property type="match status" value="1"/>
</dbReference>
<evidence type="ECO:0000256" key="10">
    <source>
        <dbReference type="ARBA" id="ARBA00022840"/>
    </source>
</evidence>
<proteinExistence type="inferred from homology"/>
<dbReference type="Gene3D" id="3.40.1110.10">
    <property type="entry name" value="Calcium-transporting ATPase, cytoplasmic domain N"/>
    <property type="match status" value="1"/>
</dbReference>
<keyword evidence="9 20" id="KW-0106">Calcium</keyword>
<dbReference type="GO" id="GO:0006825">
    <property type="term" value="P:copper ion transport"/>
    <property type="evidence" value="ECO:0007669"/>
    <property type="project" value="UniProtKB-KW"/>
</dbReference>
<feature type="transmembrane region" description="Helical" evidence="20">
    <location>
        <begin position="896"/>
        <end position="915"/>
    </location>
</feature>
<evidence type="ECO:0000256" key="8">
    <source>
        <dbReference type="ARBA" id="ARBA00022796"/>
    </source>
</evidence>
<evidence type="ECO:0000256" key="17">
    <source>
        <dbReference type="ARBA" id="ARBA00023136"/>
    </source>
</evidence>
<feature type="transmembrane region" description="Helical" evidence="20">
    <location>
        <begin position="1081"/>
        <end position="1102"/>
    </location>
</feature>
<organism evidence="22 24">
    <name type="scientific">Phascolarctos cinereus</name>
    <name type="common">Koala</name>
    <dbReference type="NCBI Taxonomy" id="38626"/>
    <lineage>
        <taxon>Eukaryota</taxon>
        <taxon>Metazoa</taxon>
        <taxon>Chordata</taxon>
        <taxon>Craniata</taxon>
        <taxon>Vertebrata</taxon>
        <taxon>Euteleostomi</taxon>
        <taxon>Mammalia</taxon>
        <taxon>Metatheria</taxon>
        <taxon>Diprotodontia</taxon>
        <taxon>Phascolarctidae</taxon>
        <taxon>Phascolarctos</taxon>
    </lineage>
</organism>
<feature type="transmembrane region" description="Helical" evidence="20">
    <location>
        <begin position="964"/>
        <end position="990"/>
    </location>
</feature>
<reference evidence="23 24" key="1">
    <citation type="submission" date="2025-04" db="UniProtKB">
        <authorList>
            <consortium name="RefSeq"/>
        </authorList>
    </citation>
    <scope>IDENTIFICATION</scope>
    <source>
        <tissue evidence="23 24">Spleen</tissue>
    </source>
</reference>
<comment type="function">
    <text evidence="19">Catalyzes the hydrolysis of ATP coupled with the transport of calcium from the cytoplasm to the extracellular space thereby maintaining intracellular calcium homeostasis. Plays a role in blood pressure regulation through regulation of intracellular calcium concentration and nitric oxide production leading to regulation of vascular smooth muscle cells vasoconstriction. Positively regulates bone mineralization through absorption of calcium from the intestine. Plays dual roles in osteoclast differentiation and survival by regulating RANKL-induced calcium oscillations in preosteoclasts and mediating calcium extrusion in mature osteoclasts. Regulates insulin sensitivity through calcium/calmodulin signaling pathway by regulating AKT1 activation and NOS3 activation in endothelial cells. May play a role in synaptic transmission by modulating calcium and proton dynamics at the synaptic vesicles.</text>
</comment>
<dbReference type="EC" id="7.2.2.10" evidence="20"/>
<dbReference type="SFLD" id="SFLDF00027">
    <property type="entry name" value="p-type_atpase"/>
    <property type="match status" value="1"/>
</dbReference>
<dbReference type="GO" id="GO:0051480">
    <property type="term" value="P:regulation of cytosolic calcium ion concentration"/>
    <property type="evidence" value="ECO:0007669"/>
    <property type="project" value="TreeGrafter"/>
</dbReference>
<dbReference type="Pfam" id="PF00689">
    <property type="entry name" value="Cation_ATPase_C"/>
    <property type="match status" value="1"/>
</dbReference>
<evidence type="ECO:0000256" key="7">
    <source>
        <dbReference type="ARBA" id="ARBA00022741"/>
    </source>
</evidence>
<evidence type="ECO:0000256" key="19">
    <source>
        <dbReference type="ARBA" id="ARBA00045785"/>
    </source>
</evidence>
<comment type="catalytic activity">
    <reaction evidence="20">
        <text>Ca(2+)(in) + ATP + H2O = Ca(2+)(out) + ADP + phosphate + H(+)</text>
        <dbReference type="Rhea" id="RHEA:18105"/>
        <dbReference type="ChEBI" id="CHEBI:15377"/>
        <dbReference type="ChEBI" id="CHEBI:15378"/>
        <dbReference type="ChEBI" id="CHEBI:29108"/>
        <dbReference type="ChEBI" id="CHEBI:30616"/>
        <dbReference type="ChEBI" id="CHEBI:43474"/>
        <dbReference type="ChEBI" id="CHEBI:456216"/>
        <dbReference type="EC" id="7.2.2.10"/>
    </reaction>
</comment>
<dbReference type="InterPro" id="IPR059000">
    <property type="entry name" value="ATPase_P-type_domA"/>
</dbReference>
<dbReference type="GO" id="GO:0005516">
    <property type="term" value="F:calmodulin binding"/>
    <property type="evidence" value="ECO:0007669"/>
    <property type="project" value="UniProtKB-KW"/>
</dbReference>
<dbReference type="Proteomes" id="UP000515140">
    <property type="component" value="Unplaced"/>
</dbReference>
<evidence type="ECO:0000256" key="20">
    <source>
        <dbReference type="RuleBase" id="RU361146"/>
    </source>
</evidence>
<dbReference type="PANTHER" id="PTHR24093">
    <property type="entry name" value="CATION TRANSPORTING ATPASE"/>
    <property type="match status" value="1"/>
</dbReference>
<dbReference type="GO" id="GO:0046872">
    <property type="term" value="F:metal ion binding"/>
    <property type="evidence" value="ECO:0007669"/>
    <property type="project" value="UniProtKB-KW"/>
</dbReference>
<dbReference type="GO" id="GO:0005388">
    <property type="term" value="F:P-type calcium transporter activity"/>
    <property type="evidence" value="ECO:0007669"/>
    <property type="project" value="UniProtKB-EC"/>
</dbReference>
<evidence type="ECO:0000313" key="24">
    <source>
        <dbReference type="RefSeq" id="XP_020825267.1"/>
    </source>
</evidence>
<dbReference type="InterPro" id="IPR044492">
    <property type="entry name" value="P_typ_ATPase_HD_dom"/>
</dbReference>
<dbReference type="RefSeq" id="XP_020825267.1">
    <property type="nucleotide sequence ID" value="XM_020969608.1"/>
</dbReference>
<evidence type="ECO:0000256" key="12">
    <source>
        <dbReference type="ARBA" id="ARBA00022860"/>
    </source>
</evidence>
<feature type="transmembrane region" description="Helical" evidence="20">
    <location>
        <begin position="410"/>
        <end position="435"/>
    </location>
</feature>
<keyword evidence="12" id="KW-0112">Calmodulin-binding</keyword>
<evidence type="ECO:0000256" key="15">
    <source>
        <dbReference type="ARBA" id="ARBA00023008"/>
    </source>
</evidence>
<feature type="transmembrane region" description="Helical" evidence="20">
    <location>
        <begin position="1048"/>
        <end position="1069"/>
    </location>
</feature>
<dbReference type="FunFam" id="1.20.1110.10:FF:000002">
    <property type="entry name" value="Calcium-transporting ATPase"/>
    <property type="match status" value="1"/>
</dbReference>
<evidence type="ECO:0000256" key="18">
    <source>
        <dbReference type="ARBA" id="ARBA00034107"/>
    </source>
</evidence>
<evidence type="ECO:0000256" key="16">
    <source>
        <dbReference type="ARBA" id="ARBA00023065"/>
    </source>
</evidence>
<evidence type="ECO:0000256" key="14">
    <source>
        <dbReference type="ARBA" id="ARBA00022989"/>
    </source>
</evidence>
<keyword evidence="4 20" id="KW-0109">Calcium transport</keyword>
<dbReference type="SFLD" id="SFLDG00002">
    <property type="entry name" value="C1.7:_P-type_atpase_like"/>
    <property type="match status" value="1"/>
</dbReference>
<dbReference type="InterPro" id="IPR008250">
    <property type="entry name" value="ATPase_P-typ_transduc_dom_A_sf"/>
</dbReference>
<evidence type="ECO:0000256" key="6">
    <source>
        <dbReference type="ARBA" id="ARBA00022723"/>
    </source>
</evidence>
<dbReference type="SUPFAM" id="SSF56784">
    <property type="entry name" value="HAD-like"/>
    <property type="match status" value="1"/>
</dbReference>
<keyword evidence="16 20" id="KW-0406">Ion transport</keyword>
<dbReference type="Pfam" id="PF00690">
    <property type="entry name" value="Cation_ATPase_N"/>
    <property type="match status" value="1"/>
</dbReference>
<dbReference type="InterPro" id="IPR023299">
    <property type="entry name" value="ATPase_P-typ_cyto_dom_N"/>
</dbReference>
<dbReference type="SUPFAM" id="SSF81665">
    <property type="entry name" value="Calcium ATPase, transmembrane domain M"/>
    <property type="match status" value="1"/>
</dbReference>
<dbReference type="SUPFAM" id="SSF81653">
    <property type="entry name" value="Calcium ATPase, transduction domain A"/>
    <property type="match status" value="1"/>
</dbReference>
<gene>
    <name evidence="23 24" type="primary">LOC110196403</name>
</gene>
<dbReference type="GO" id="GO:0042734">
    <property type="term" value="C:presynaptic membrane"/>
    <property type="evidence" value="ECO:0007669"/>
    <property type="project" value="UniProtKB-SubCell"/>
</dbReference>
<dbReference type="NCBIfam" id="TIGR01517">
    <property type="entry name" value="ATPase-IIB_Ca"/>
    <property type="match status" value="1"/>
</dbReference>
<dbReference type="GO" id="GO:0016887">
    <property type="term" value="F:ATP hydrolysis activity"/>
    <property type="evidence" value="ECO:0007669"/>
    <property type="project" value="InterPro"/>
</dbReference>
<dbReference type="CDD" id="cd02081">
    <property type="entry name" value="P-type_ATPase_Ca_PMCA-like"/>
    <property type="match status" value="1"/>
</dbReference>
<keyword evidence="2 20" id="KW-0813">Transport</keyword>
<feature type="domain" description="Cation-transporting P-type ATPase N-terminal" evidence="21">
    <location>
        <begin position="125"/>
        <end position="199"/>
    </location>
</feature>
<dbReference type="InterPro" id="IPR018303">
    <property type="entry name" value="ATPase_P-typ_P_site"/>
</dbReference>
<dbReference type="FunFam" id="3.40.50.1000:FF:000144">
    <property type="entry name" value="copper-transporting ATPase 1 isoform X2"/>
    <property type="match status" value="1"/>
</dbReference>
<keyword evidence="22" id="KW-1185">Reference proteome</keyword>
<dbReference type="FunFam" id="1.20.1110.10:FF:000001">
    <property type="entry name" value="Calcium-transporting ATPase"/>
    <property type="match status" value="1"/>
</dbReference>
<comment type="caution">
    <text evidence="20">Lacks conserved residue(s) required for the propagation of feature annotation.</text>
</comment>
<dbReference type="PANTHER" id="PTHR24093:SF245">
    <property type="entry name" value="PLASMA MEMBRANE CALCIUM-TRANSPORTING ATPASE 1"/>
    <property type="match status" value="1"/>
</dbReference>
<dbReference type="GO" id="GO:0005524">
    <property type="term" value="F:ATP binding"/>
    <property type="evidence" value="ECO:0007669"/>
    <property type="project" value="UniProtKB-KW"/>
</dbReference>
<evidence type="ECO:0000256" key="3">
    <source>
        <dbReference type="ARBA" id="ARBA00022475"/>
    </source>
</evidence>